<feature type="chain" id="PRO_5014454395" evidence="1">
    <location>
        <begin position="18"/>
        <end position="105"/>
    </location>
</feature>
<feature type="signal peptide" evidence="1">
    <location>
        <begin position="1"/>
        <end position="17"/>
    </location>
</feature>
<evidence type="ECO:0000313" key="3">
    <source>
        <dbReference type="Proteomes" id="UP000236621"/>
    </source>
</evidence>
<gene>
    <name evidence="2" type="ORF">TCAP_06853</name>
</gene>
<reference evidence="2 3" key="1">
    <citation type="submission" date="2017-08" db="EMBL/GenBank/DDBJ databases">
        <title>Harnessing the power of phylogenomics to disentangle the directionality and signatures of interkingdom host jumping in the parasitic fungal genus Tolypocladium.</title>
        <authorList>
            <person name="Quandt C.A."/>
            <person name="Patterson W."/>
            <person name="Spatafora J.W."/>
        </authorList>
    </citation>
    <scope>NUCLEOTIDE SEQUENCE [LARGE SCALE GENOMIC DNA]</scope>
    <source>
        <strain evidence="2 3">CBS 113982</strain>
    </source>
</reference>
<proteinExistence type="predicted"/>
<evidence type="ECO:0000256" key="1">
    <source>
        <dbReference type="SAM" id="SignalP"/>
    </source>
</evidence>
<dbReference type="Proteomes" id="UP000236621">
    <property type="component" value="Unassembled WGS sequence"/>
</dbReference>
<comment type="caution">
    <text evidence="2">The sequence shown here is derived from an EMBL/GenBank/DDBJ whole genome shotgun (WGS) entry which is preliminary data.</text>
</comment>
<accession>A0A2K3Q6I6</accession>
<keyword evidence="3" id="KW-1185">Reference proteome</keyword>
<sequence>MHLPSLLPIIIASTAAAQIVATVFSQPNFGGQSKHIVGYGCSNTGSEGFEIQSIKLSKHTFCYLYWATGHPGHVPVTRSGILTARKPGFGHLVSGLRHLPDPDGR</sequence>
<dbReference type="OrthoDB" id="4880483at2759"/>
<dbReference type="AlphaFoldDB" id="A0A2K3Q6I6"/>
<protein>
    <submittedName>
        <fullName evidence="2">Cyanate hydratase</fullName>
    </submittedName>
</protein>
<organism evidence="2 3">
    <name type="scientific">Tolypocladium capitatum</name>
    <dbReference type="NCBI Taxonomy" id="45235"/>
    <lineage>
        <taxon>Eukaryota</taxon>
        <taxon>Fungi</taxon>
        <taxon>Dikarya</taxon>
        <taxon>Ascomycota</taxon>
        <taxon>Pezizomycotina</taxon>
        <taxon>Sordariomycetes</taxon>
        <taxon>Hypocreomycetidae</taxon>
        <taxon>Hypocreales</taxon>
        <taxon>Ophiocordycipitaceae</taxon>
        <taxon>Tolypocladium</taxon>
    </lineage>
</organism>
<dbReference type="EMBL" id="NRSZ01001126">
    <property type="protein sequence ID" value="PNY23195.1"/>
    <property type="molecule type" value="Genomic_DNA"/>
</dbReference>
<evidence type="ECO:0000313" key="2">
    <source>
        <dbReference type="EMBL" id="PNY23195.1"/>
    </source>
</evidence>
<keyword evidence="1" id="KW-0732">Signal</keyword>
<name>A0A2K3Q6I6_9HYPO</name>